<proteinExistence type="predicted"/>
<comment type="caution">
    <text evidence="1">The sequence shown here is derived from an EMBL/GenBank/DDBJ whole genome shotgun (WGS) entry which is preliminary data.</text>
</comment>
<reference evidence="1 2" key="1">
    <citation type="submission" date="2019-04" db="EMBL/GenBank/DDBJ databases">
        <title>Annotation for the trematode Fasciola gigantica.</title>
        <authorList>
            <person name="Choi Y.-J."/>
        </authorList>
    </citation>
    <scope>NUCLEOTIDE SEQUENCE [LARGE SCALE GENOMIC DNA]</scope>
    <source>
        <strain evidence="1">Uganda_cow_1</strain>
    </source>
</reference>
<organism evidence="1 2">
    <name type="scientific">Fasciola gigantica</name>
    <name type="common">Giant liver fluke</name>
    <dbReference type="NCBI Taxonomy" id="46835"/>
    <lineage>
        <taxon>Eukaryota</taxon>
        <taxon>Metazoa</taxon>
        <taxon>Spiralia</taxon>
        <taxon>Lophotrochozoa</taxon>
        <taxon>Platyhelminthes</taxon>
        <taxon>Trematoda</taxon>
        <taxon>Digenea</taxon>
        <taxon>Plagiorchiida</taxon>
        <taxon>Echinostomata</taxon>
        <taxon>Echinostomatoidea</taxon>
        <taxon>Fasciolidae</taxon>
        <taxon>Fasciola</taxon>
    </lineage>
</organism>
<dbReference type="STRING" id="46835.A0A504YQD3"/>
<keyword evidence="2" id="KW-1185">Reference proteome</keyword>
<name>A0A504YQD3_FASGI</name>
<accession>A0A504YQD3</accession>
<evidence type="ECO:0000313" key="1">
    <source>
        <dbReference type="EMBL" id="TPP64322.1"/>
    </source>
</evidence>
<dbReference type="AlphaFoldDB" id="A0A504YQD3"/>
<dbReference type="EMBL" id="SUNJ01004560">
    <property type="protein sequence ID" value="TPP64322.1"/>
    <property type="molecule type" value="Genomic_DNA"/>
</dbReference>
<gene>
    <name evidence="1" type="ORF">FGIG_12250</name>
</gene>
<protein>
    <submittedName>
        <fullName evidence="1">Uncharacterized protein</fullName>
    </submittedName>
</protein>
<sequence>MALVRKGLALRNNFLEHEVREMNKPLKKQGITPRRVAKSEKYPFEIYVDPIDINCQHCGSARSGSTVKPACKPKLSIQVVEASTQTESDSESTSDLKALLCNGNV</sequence>
<evidence type="ECO:0000313" key="2">
    <source>
        <dbReference type="Proteomes" id="UP000316759"/>
    </source>
</evidence>
<dbReference type="Proteomes" id="UP000316759">
    <property type="component" value="Unassembled WGS sequence"/>
</dbReference>
<dbReference type="OrthoDB" id="10043826at2759"/>